<evidence type="ECO:0000313" key="2">
    <source>
        <dbReference type="Proteomes" id="UP001481872"/>
    </source>
</evidence>
<dbReference type="Proteomes" id="UP001481872">
    <property type="component" value="Unassembled WGS sequence"/>
</dbReference>
<dbReference type="EMBL" id="JBBNPS010000012">
    <property type="protein sequence ID" value="MEQ3353730.1"/>
    <property type="molecule type" value="Genomic_DNA"/>
</dbReference>
<protein>
    <submittedName>
        <fullName evidence="1">Uncharacterized protein</fullName>
    </submittedName>
</protein>
<keyword evidence="2" id="KW-1185">Reference proteome</keyword>
<reference evidence="1 2" key="1">
    <citation type="submission" date="2024-04" db="EMBL/GenBank/DDBJ databases">
        <title>Human intestinal bacterial collection.</title>
        <authorList>
            <person name="Pauvert C."/>
            <person name="Hitch T.C.A."/>
            <person name="Clavel T."/>
        </authorList>
    </citation>
    <scope>NUCLEOTIDE SEQUENCE [LARGE SCALE GENOMIC DNA]</scope>
    <source>
        <strain evidence="1 2">CLA-SR-H026</strain>
    </source>
</reference>
<proteinExistence type="predicted"/>
<name>A0ABV1J6A6_9FIRM</name>
<organism evidence="1 2">
    <name type="scientific">Aedoeadaptatus acetigenes</name>
    <dbReference type="NCBI Taxonomy" id="2981723"/>
    <lineage>
        <taxon>Bacteria</taxon>
        <taxon>Bacillati</taxon>
        <taxon>Bacillota</taxon>
        <taxon>Tissierellia</taxon>
        <taxon>Tissierellales</taxon>
        <taxon>Peptoniphilaceae</taxon>
        <taxon>Aedoeadaptatus</taxon>
    </lineage>
</organism>
<accession>A0ABV1J6A6</accession>
<evidence type="ECO:0000313" key="1">
    <source>
        <dbReference type="EMBL" id="MEQ3353730.1"/>
    </source>
</evidence>
<gene>
    <name evidence="1" type="ORF">AAA081_05365</name>
</gene>
<sequence length="63" mass="7655">MAKGIDNMTRRILTWRRVFDWMNGCMGKMHEWEWIKNEIDDKIDMNIGAAQEYDEAICFIEKR</sequence>
<dbReference type="RefSeq" id="WP_349053973.1">
    <property type="nucleotide sequence ID" value="NZ_JBBNPS010000012.1"/>
</dbReference>
<comment type="caution">
    <text evidence="1">The sequence shown here is derived from an EMBL/GenBank/DDBJ whole genome shotgun (WGS) entry which is preliminary data.</text>
</comment>